<feature type="domain" description="START-like" evidence="1">
    <location>
        <begin position="1"/>
        <end position="128"/>
    </location>
</feature>
<organism evidence="2 3">
    <name type="scientific">Gaoshiqia sediminis</name>
    <dbReference type="NCBI Taxonomy" id="2986998"/>
    <lineage>
        <taxon>Bacteria</taxon>
        <taxon>Pseudomonadati</taxon>
        <taxon>Bacteroidota</taxon>
        <taxon>Bacteroidia</taxon>
        <taxon>Marinilabiliales</taxon>
        <taxon>Prolixibacteraceae</taxon>
        <taxon>Gaoshiqia</taxon>
    </lineage>
</organism>
<evidence type="ECO:0000259" key="1">
    <source>
        <dbReference type="Pfam" id="PF19569"/>
    </source>
</evidence>
<dbReference type="Pfam" id="PF19569">
    <property type="entry name" value="START_2"/>
    <property type="match status" value="1"/>
</dbReference>
<protein>
    <submittedName>
        <fullName evidence="2">START-like domain-containing protein</fullName>
    </submittedName>
</protein>
<dbReference type="EMBL" id="JAPAAF010000006">
    <property type="protein sequence ID" value="MCW0482344.1"/>
    <property type="molecule type" value="Genomic_DNA"/>
</dbReference>
<sequence>MTTKAKIQLEYSINCSPAVLYNRLSSASGLSEWFADDVHVRGKVYTFIWEGSEQVAEMVQSRDGKHVRFNWINPEEDDDETYFEFRINKDELTGDVSLVVTDFAEQGEEDEAVDLWNSQIADLRRVLGC</sequence>
<dbReference type="Proteomes" id="UP001163821">
    <property type="component" value="Unassembled WGS sequence"/>
</dbReference>
<evidence type="ECO:0000313" key="3">
    <source>
        <dbReference type="Proteomes" id="UP001163821"/>
    </source>
</evidence>
<reference evidence="2" key="1">
    <citation type="submission" date="2022-10" db="EMBL/GenBank/DDBJ databases">
        <title>Gaoshiqiia sediminis gen. nov., sp. nov., isolated from coastal sediment.</title>
        <authorList>
            <person name="Yu W.X."/>
            <person name="Mu D.S."/>
            <person name="Du J.Z."/>
            <person name="Liang Y.Q."/>
        </authorList>
    </citation>
    <scope>NUCLEOTIDE SEQUENCE</scope>
    <source>
        <strain evidence="2">A06</strain>
    </source>
</reference>
<accession>A0AA42C6B0</accession>
<dbReference type="SUPFAM" id="SSF55961">
    <property type="entry name" value="Bet v1-like"/>
    <property type="match status" value="1"/>
</dbReference>
<dbReference type="InterPro" id="IPR023393">
    <property type="entry name" value="START-like_dom_sf"/>
</dbReference>
<dbReference type="InterPro" id="IPR045736">
    <property type="entry name" value="START_2"/>
</dbReference>
<proteinExistence type="predicted"/>
<evidence type="ECO:0000313" key="2">
    <source>
        <dbReference type="EMBL" id="MCW0482344.1"/>
    </source>
</evidence>
<name>A0AA42C6B0_9BACT</name>
<dbReference type="AlphaFoldDB" id="A0AA42C6B0"/>
<dbReference type="Gene3D" id="3.30.530.20">
    <property type="match status" value="1"/>
</dbReference>
<gene>
    <name evidence="2" type="ORF">N2K84_06360</name>
</gene>
<keyword evidence="3" id="KW-1185">Reference proteome</keyword>
<comment type="caution">
    <text evidence="2">The sequence shown here is derived from an EMBL/GenBank/DDBJ whole genome shotgun (WGS) entry which is preliminary data.</text>
</comment>